<feature type="region of interest" description="Disordered" evidence="9">
    <location>
        <begin position="859"/>
        <end position="889"/>
    </location>
</feature>
<evidence type="ECO:0000256" key="2">
    <source>
        <dbReference type="ARBA" id="ARBA00009420"/>
    </source>
</evidence>
<dbReference type="AlphaFoldDB" id="A0A7R8VB07"/>
<dbReference type="Gene3D" id="1.10.10.540">
    <property type="entry name" value="XPC-binding domain"/>
    <property type="match status" value="1"/>
</dbReference>
<gene>
    <name evidence="12" type="ORF">TDIB3V08_LOCUS1459</name>
</gene>
<keyword evidence="8" id="KW-0539">Nucleus</keyword>
<evidence type="ECO:0000256" key="8">
    <source>
        <dbReference type="ARBA" id="ARBA00023242"/>
    </source>
</evidence>
<evidence type="ECO:0000256" key="4">
    <source>
        <dbReference type="ARBA" id="ARBA00022737"/>
    </source>
</evidence>
<dbReference type="PROSITE" id="PS50053">
    <property type="entry name" value="UBIQUITIN_2"/>
    <property type="match status" value="1"/>
</dbReference>
<dbReference type="InterPro" id="IPR015360">
    <property type="entry name" value="XPC-bd"/>
</dbReference>
<dbReference type="Pfam" id="PF00240">
    <property type="entry name" value="ubiquitin"/>
    <property type="match status" value="1"/>
</dbReference>
<sequence length="1029" mass="114090">MEVLVTFLEAAHMRKTCYNKFNIDFTDLSHVILRNASALTTKGLRMLRGHKISDLEATGLKVTVNDLIGCLGEWTLQNLRSLNVARSTFMDGSRYCVVVALSKLRNLQCLNVSCTEFNRHGLEIVVEDLPHLESLDISCTRVDDITPLRKCRDRLKLLTMYNLKVSCSDNVIPVLLDLHELRLLDVSDEKDNHPFGMFTPARSKVTDFLRAVDKVPHLTSLDISGKEDISSSELRQFIQHHPQLKFLGLTHSEVCHDEGFTNPRHPDYRQTLLVAGTANESQIMEALRRYAHRPLYVQKCLFTLFRLTPEFSHARVDIIKLVLPGMQLHPQQFGLQMAATACLYNLTKGDLAQKIHPNILLRVVDLTLTAMETYPNHYQLQKNTLLTLCSDRILQDVGFDKYRCAKLVMNCLCAFDDASMNRMSVAICSILAAKISTNETSLLGAQPQYMKKLLSIVRSKVETRSVDITIKFTLSALWNLTDESPTTCSVFLEEGGMALFLEVLETFQEESAVETKVLGLVNNIAEVTQLRPRLMVAKFLLILRKLLHSKHIDVSYFAAGIIAHLASDGPEGWIVTTVSRTALLQELGEAVLSWQTPEGEMVAYRSFHPFFPLLTCHGAFQVQLWAVWAIQHVCTKNVKRYCPMLLKEQVTCSNLFLDSWQMGRMFIIIIIIIINPSTKGQDTSQVKHLKEKIEAEKGKDYAAENQRLIYAGKILTDDNVISEYNIDEKKFIVVMVTKPKAPPATFAGPSDPTAIVESGDGEKKKAETKPLGEIAPASATVTSEQPASAVAAVTDPVPGNIVEAESALLMGEDYNQMVQNIMDMGYEREQVEQALRASFNNPDRAVEYLLTGIPAQLFEDPPVAGQDSDAPAAPTLPSSGPPTDEDPLAFLRSQPQFQQMRQVIQQNPQLLNAVLQQIGQTNPALLQLISQNQEAFVRMLNEPATGGSTASGTPASPAAVGAGNPGSDAGSAAGMFAPGVIQVTPQDKEAIERLKALGFPEHLVIQAYFACEKNENMAANFLLSQSLDD</sequence>
<dbReference type="FunFam" id="1.10.8.10:FF:000002">
    <property type="entry name" value="UV excision repair protein RAD23 homolog"/>
    <property type="match status" value="1"/>
</dbReference>
<dbReference type="Gene3D" id="1.10.8.10">
    <property type="entry name" value="DNA helicase RuvA subunit, C-terminal domain"/>
    <property type="match status" value="2"/>
</dbReference>
<dbReference type="SUPFAM" id="SSF52047">
    <property type="entry name" value="RNI-like"/>
    <property type="match status" value="1"/>
</dbReference>
<dbReference type="FunFam" id="1.25.10.10:FF:000086">
    <property type="entry name" value="protein zyg-11 homolog B isoform X2"/>
    <property type="match status" value="1"/>
</dbReference>
<dbReference type="Pfam" id="PF09280">
    <property type="entry name" value="XPC-binding"/>
    <property type="match status" value="1"/>
</dbReference>
<dbReference type="InterPro" id="IPR016024">
    <property type="entry name" value="ARM-type_fold"/>
</dbReference>
<keyword evidence="6" id="KW-0833">Ubl conjugation pathway</keyword>
<dbReference type="SUPFAM" id="SSF48371">
    <property type="entry name" value="ARM repeat"/>
    <property type="match status" value="1"/>
</dbReference>
<keyword evidence="3" id="KW-0433">Leucine-rich repeat</keyword>
<dbReference type="CDD" id="cd14378">
    <property type="entry name" value="UBA1_Rhp23p_like"/>
    <property type="match status" value="1"/>
</dbReference>
<dbReference type="GO" id="GO:0005634">
    <property type="term" value="C:nucleus"/>
    <property type="evidence" value="ECO:0007669"/>
    <property type="project" value="UniProtKB-SubCell"/>
</dbReference>
<dbReference type="InterPro" id="IPR004806">
    <property type="entry name" value="Rad23"/>
</dbReference>
<dbReference type="SUPFAM" id="SSF46934">
    <property type="entry name" value="UBA-like"/>
    <property type="match status" value="2"/>
</dbReference>
<dbReference type="Gene3D" id="3.10.20.90">
    <property type="entry name" value="Phosphatidylinositol 3-kinase Catalytic Subunit, Chain A, domain 1"/>
    <property type="match status" value="1"/>
</dbReference>
<dbReference type="CDD" id="cd14427">
    <property type="entry name" value="UBA2_HR23A"/>
    <property type="match status" value="1"/>
</dbReference>
<dbReference type="SMART" id="SM00165">
    <property type="entry name" value="UBA"/>
    <property type="match status" value="2"/>
</dbReference>
<evidence type="ECO:0000256" key="9">
    <source>
        <dbReference type="SAM" id="MobiDB-lite"/>
    </source>
</evidence>
<comment type="subcellular location">
    <subcellularLocation>
        <location evidence="1">Nucleus</location>
    </subcellularLocation>
</comment>
<dbReference type="PROSITE" id="PS50030">
    <property type="entry name" value="UBA"/>
    <property type="match status" value="2"/>
</dbReference>
<comment type="similarity">
    <text evidence="2">Belongs to the zyg-11 family.</text>
</comment>
<proteinExistence type="inferred from homology"/>
<dbReference type="PANTHER" id="PTHR12904">
    <property type="match status" value="1"/>
</dbReference>
<dbReference type="InterPro" id="IPR029071">
    <property type="entry name" value="Ubiquitin-like_domsf"/>
</dbReference>
<dbReference type="Gene3D" id="1.25.10.10">
    <property type="entry name" value="Leucine-rich Repeat Variant"/>
    <property type="match status" value="1"/>
</dbReference>
<dbReference type="InterPro" id="IPR051341">
    <property type="entry name" value="Zyg-11_UBL_adapter"/>
</dbReference>
<name>A0A7R8VB07_TIMDO</name>
<feature type="domain" description="UBA" evidence="10">
    <location>
        <begin position="812"/>
        <end position="852"/>
    </location>
</feature>
<reference evidence="12" key="1">
    <citation type="submission" date="2020-11" db="EMBL/GenBank/DDBJ databases">
        <authorList>
            <person name="Tran Van P."/>
        </authorList>
    </citation>
    <scope>NUCLEOTIDE SEQUENCE</scope>
</reference>
<keyword evidence="5" id="KW-0227">DNA damage</keyword>
<evidence type="ECO:0008006" key="13">
    <source>
        <dbReference type="Google" id="ProtNLM"/>
    </source>
</evidence>
<dbReference type="Pfam" id="PF00627">
    <property type="entry name" value="UBA"/>
    <property type="match status" value="2"/>
</dbReference>
<dbReference type="GO" id="GO:0003684">
    <property type="term" value="F:damaged DNA binding"/>
    <property type="evidence" value="ECO:0007669"/>
    <property type="project" value="InterPro"/>
</dbReference>
<dbReference type="SUPFAM" id="SSF54236">
    <property type="entry name" value="Ubiquitin-like"/>
    <property type="match status" value="1"/>
</dbReference>
<dbReference type="Pfam" id="PF25013">
    <property type="entry name" value="LRR_Zer-1"/>
    <property type="match status" value="1"/>
</dbReference>
<evidence type="ECO:0000256" key="3">
    <source>
        <dbReference type="ARBA" id="ARBA00022614"/>
    </source>
</evidence>
<accession>A0A7R8VB07</accession>
<dbReference type="FunFam" id="1.10.10.540:FF:000001">
    <property type="entry name" value="UV excision repair protein RAD23 B"/>
    <property type="match status" value="1"/>
</dbReference>
<dbReference type="InterPro" id="IPR056845">
    <property type="entry name" value="LRR_Zer-1"/>
</dbReference>
<dbReference type="InterPro" id="IPR036353">
    <property type="entry name" value="XPC-bd_sf"/>
</dbReference>
<dbReference type="InterPro" id="IPR000626">
    <property type="entry name" value="Ubiquitin-like_dom"/>
</dbReference>
<dbReference type="InterPro" id="IPR009060">
    <property type="entry name" value="UBA-like_sf"/>
</dbReference>
<dbReference type="PANTHER" id="PTHR12904:SF22">
    <property type="entry name" value="ZYG-11 FAMILY MEMBER B, CELL CYCLE REGULATOR"/>
    <property type="match status" value="1"/>
</dbReference>
<dbReference type="SMART" id="SM00727">
    <property type="entry name" value="STI1"/>
    <property type="match status" value="1"/>
</dbReference>
<dbReference type="PRINTS" id="PR01839">
    <property type="entry name" value="RAD23PROTEIN"/>
</dbReference>
<organism evidence="12">
    <name type="scientific">Timema douglasi</name>
    <name type="common">Walking stick</name>
    <dbReference type="NCBI Taxonomy" id="61478"/>
    <lineage>
        <taxon>Eukaryota</taxon>
        <taxon>Metazoa</taxon>
        <taxon>Ecdysozoa</taxon>
        <taxon>Arthropoda</taxon>
        <taxon>Hexapoda</taxon>
        <taxon>Insecta</taxon>
        <taxon>Pterygota</taxon>
        <taxon>Neoptera</taxon>
        <taxon>Polyneoptera</taxon>
        <taxon>Phasmatodea</taxon>
        <taxon>Timematodea</taxon>
        <taxon>Timematoidea</taxon>
        <taxon>Timematidae</taxon>
        <taxon>Timema</taxon>
    </lineage>
</organism>
<dbReference type="InterPro" id="IPR011989">
    <property type="entry name" value="ARM-like"/>
</dbReference>
<feature type="domain" description="Ubiquitin-like" evidence="11">
    <location>
        <begin position="683"/>
        <end position="741"/>
    </location>
</feature>
<evidence type="ECO:0000259" key="10">
    <source>
        <dbReference type="PROSITE" id="PS50030"/>
    </source>
</evidence>
<dbReference type="GO" id="GO:0031462">
    <property type="term" value="C:Cul2-RING ubiquitin ligase complex"/>
    <property type="evidence" value="ECO:0007669"/>
    <property type="project" value="TreeGrafter"/>
</dbReference>
<feature type="compositionally biased region" description="Low complexity" evidence="9">
    <location>
        <begin position="945"/>
        <end position="962"/>
    </location>
</feature>
<dbReference type="GO" id="GO:0043161">
    <property type="term" value="P:proteasome-mediated ubiquitin-dependent protein catabolic process"/>
    <property type="evidence" value="ECO:0007669"/>
    <property type="project" value="InterPro"/>
</dbReference>
<dbReference type="NCBIfam" id="TIGR00601">
    <property type="entry name" value="rad23"/>
    <property type="match status" value="1"/>
</dbReference>
<evidence type="ECO:0000256" key="7">
    <source>
        <dbReference type="ARBA" id="ARBA00023204"/>
    </source>
</evidence>
<dbReference type="Pfam" id="PF22964">
    <property type="entry name" value="ZER1-like_2nd"/>
    <property type="match status" value="1"/>
</dbReference>
<evidence type="ECO:0000256" key="1">
    <source>
        <dbReference type="ARBA" id="ARBA00004123"/>
    </source>
</evidence>
<dbReference type="InterPro" id="IPR055142">
    <property type="entry name" value="ZER1-like_C"/>
</dbReference>
<evidence type="ECO:0000259" key="11">
    <source>
        <dbReference type="PROSITE" id="PS50053"/>
    </source>
</evidence>
<keyword evidence="4" id="KW-0677">Repeat</keyword>
<dbReference type="SMART" id="SM00213">
    <property type="entry name" value="UBQ"/>
    <property type="match status" value="1"/>
</dbReference>
<dbReference type="Gene3D" id="3.80.10.10">
    <property type="entry name" value="Ribonuclease Inhibitor"/>
    <property type="match status" value="1"/>
</dbReference>
<feature type="region of interest" description="Disordered" evidence="9">
    <location>
        <begin position="744"/>
        <end position="768"/>
    </location>
</feature>
<evidence type="ECO:0000256" key="6">
    <source>
        <dbReference type="ARBA" id="ARBA00022786"/>
    </source>
</evidence>
<dbReference type="InterPro" id="IPR032675">
    <property type="entry name" value="LRR_dom_sf"/>
</dbReference>
<dbReference type="FunFam" id="3.10.20.90:FF:000254">
    <property type="entry name" value="UV excision repair protein Rad23"/>
    <property type="match status" value="1"/>
</dbReference>
<dbReference type="CDD" id="cd01805">
    <property type="entry name" value="Ubl_Rad23"/>
    <property type="match status" value="1"/>
</dbReference>
<dbReference type="SUPFAM" id="SSF101238">
    <property type="entry name" value="XPC-binding domain"/>
    <property type="match status" value="1"/>
</dbReference>
<feature type="domain" description="UBA" evidence="10">
    <location>
        <begin position="985"/>
        <end position="1025"/>
    </location>
</feature>
<dbReference type="InterPro" id="IPR006636">
    <property type="entry name" value="STI1_HS-bd"/>
</dbReference>
<protein>
    <recommendedName>
        <fullName evidence="13">UV excision repair protein RAD23</fullName>
    </recommendedName>
</protein>
<evidence type="ECO:0000313" key="12">
    <source>
        <dbReference type="EMBL" id="CAD7195053.1"/>
    </source>
</evidence>
<keyword evidence="7" id="KW-0234">DNA repair</keyword>
<evidence type="ECO:0000256" key="5">
    <source>
        <dbReference type="ARBA" id="ARBA00022763"/>
    </source>
</evidence>
<feature type="region of interest" description="Disordered" evidence="9">
    <location>
        <begin position="945"/>
        <end position="966"/>
    </location>
</feature>
<dbReference type="GO" id="GO:0006289">
    <property type="term" value="P:nucleotide-excision repair"/>
    <property type="evidence" value="ECO:0007669"/>
    <property type="project" value="InterPro"/>
</dbReference>
<dbReference type="FunFam" id="1.10.8.10:FF:000003">
    <property type="entry name" value="UV excision repair protein RAD23 homolog"/>
    <property type="match status" value="1"/>
</dbReference>
<dbReference type="EMBL" id="OA564638">
    <property type="protein sequence ID" value="CAD7195053.1"/>
    <property type="molecule type" value="Genomic_DNA"/>
</dbReference>
<dbReference type="InterPro" id="IPR015940">
    <property type="entry name" value="UBA"/>
</dbReference>